<dbReference type="InterPro" id="IPR013025">
    <property type="entry name" value="Ribosomal_uL23-like"/>
</dbReference>
<keyword evidence="6" id="KW-1185">Reference proteome</keyword>
<keyword evidence="3" id="KW-0687">Ribonucleoprotein</keyword>
<evidence type="ECO:0000256" key="2">
    <source>
        <dbReference type="ARBA" id="ARBA00022980"/>
    </source>
</evidence>
<gene>
    <name evidence="5" type="ORF">MHBO_001535</name>
</gene>
<reference evidence="5 6" key="1">
    <citation type="journal article" date="2024" name="BMC Biol.">
        <title>Comparative genomics of Ascetosporea gives new insight into the evolutionary basis for animal parasitism in Rhizaria.</title>
        <authorList>
            <person name="Hiltunen Thoren M."/>
            <person name="Onut-Brannstrom I."/>
            <person name="Alfjorden A."/>
            <person name="Peckova H."/>
            <person name="Swords F."/>
            <person name="Hooper C."/>
            <person name="Holzer A.S."/>
            <person name="Bass D."/>
            <person name="Burki F."/>
        </authorList>
    </citation>
    <scope>NUCLEOTIDE SEQUENCE [LARGE SCALE GENOMIC DNA]</scope>
    <source>
        <strain evidence="5">20-A016</strain>
    </source>
</reference>
<evidence type="ECO:0000256" key="3">
    <source>
        <dbReference type="ARBA" id="ARBA00023274"/>
    </source>
</evidence>
<keyword evidence="2" id="KW-0689">Ribosomal protein</keyword>
<evidence type="ECO:0000256" key="1">
    <source>
        <dbReference type="ARBA" id="ARBA00006700"/>
    </source>
</evidence>
<evidence type="ECO:0000313" key="5">
    <source>
        <dbReference type="EMBL" id="MES1919762.1"/>
    </source>
</evidence>
<dbReference type="InterPro" id="IPR012677">
    <property type="entry name" value="Nucleotide-bd_a/b_plait_sf"/>
</dbReference>
<dbReference type="PANTHER" id="PTHR11620">
    <property type="entry name" value="60S RIBOSOMAL PROTEIN L23A"/>
    <property type="match status" value="1"/>
</dbReference>
<comment type="similarity">
    <text evidence="1">Belongs to the universal ribosomal protein uL23 family.</text>
</comment>
<sequence length="143" mass="16529">MSKDNSAKAKNIAKIAKMGPFKKTKKVRKSVHFRLPKTLKLDRKPKYPKKAIPTKNKYGDLSLFKRALSTEKAIAEVENRNTIVMYFDNRATKHQIRRTIEKMNLFKAQKIRTLLDMTGDKKVYVRLDSEEDALAVSEKLGVF</sequence>
<dbReference type="Gene3D" id="3.30.70.330">
    <property type="match status" value="1"/>
</dbReference>
<protein>
    <recommendedName>
        <fullName evidence="4">Large ribosomal subunit protein uL23 N-terminal domain-containing protein</fullName>
    </recommendedName>
</protein>
<dbReference type="Proteomes" id="UP001439008">
    <property type="component" value="Unassembled WGS sequence"/>
</dbReference>
<dbReference type="InterPro" id="IPR012678">
    <property type="entry name" value="Ribosomal_uL23/eL15/eS24_sf"/>
</dbReference>
<proteinExistence type="inferred from homology"/>
<dbReference type="Pfam" id="PF03939">
    <property type="entry name" value="Ribosomal_L23eN"/>
    <property type="match status" value="1"/>
</dbReference>
<name>A0ABV2AKG8_9EUKA</name>
<dbReference type="InterPro" id="IPR005633">
    <property type="entry name" value="Ribosomal_uL23_N"/>
</dbReference>
<evidence type="ECO:0000259" key="4">
    <source>
        <dbReference type="Pfam" id="PF03939"/>
    </source>
</evidence>
<comment type="caution">
    <text evidence="5">The sequence shown here is derived from an EMBL/GenBank/DDBJ whole genome shotgun (WGS) entry which is preliminary data.</text>
</comment>
<accession>A0ABV2AKG8</accession>
<organism evidence="5 6">
    <name type="scientific">Bonamia ostreae</name>
    <dbReference type="NCBI Taxonomy" id="126728"/>
    <lineage>
        <taxon>Eukaryota</taxon>
        <taxon>Sar</taxon>
        <taxon>Rhizaria</taxon>
        <taxon>Endomyxa</taxon>
        <taxon>Ascetosporea</taxon>
        <taxon>Haplosporida</taxon>
        <taxon>Bonamia</taxon>
    </lineage>
</organism>
<feature type="domain" description="Large ribosomal subunit protein uL23 N-terminal" evidence="4">
    <location>
        <begin position="6"/>
        <end position="53"/>
    </location>
</feature>
<dbReference type="SUPFAM" id="SSF54189">
    <property type="entry name" value="Ribosomal proteins S24e, L23 and L15e"/>
    <property type="match status" value="1"/>
</dbReference>
<evidence type="ECO:0000313" key="6">
    <source>
        <dbReference type="Proteomes" id="UP001439008"/>
    </source>
</evidence>
<dbReference type="EMBL" id="JBDODL010000391">
    <property type="protein sequence ID" value="MES1919762.1"/>
    <property type="molecule type" value="Genomic_DNA"/>
</dbReference>